<name>A0A8H4QW44_9HELO</name>
<dbReference type="AlphaFoldDB" id="A0A8H4QW44"/>
<keyword evidence="2" id="KW-1185">Reference proteome</keyword>
<proteinExistence type="predicted"/>
<dbReference type="Proteomes" id="UP000566819">
    <property type="component" value="Unassembled WGS sequence"/>
</dbReference>
<sequence length="97" mass="10858">MDDTFKPLGAGSLASREAERKLFIRARITCAEDLEEDSTRSWHIRPDFINGAGSRGLFYFMLLGEEAKTKHPTGLLLEEAGGGQFRRAGRIYACYTD</sequence>
<accession>A0A8H4QW44</accession>
<organism evidence="1 2">
    <name type="scientific">Cudoniella acicularis</name>
    <dbReference type="NCBI Taxonomy" id="354080"/>
    <lineage>
        <taxon>Eukaryota</taxon>
        <taxon>Fungi</taxon>
        <taxon>Dikarya</taxon>
        <taxon>Ascomycota</taxon>
        <taxon>Pezizomycotina</taxon>
        <taxon>Leotiomycetes</taxon>
        <taxon>Helotiales</taxon>
        <taxon>Tricladiaceae</taxon>
        <taxon>Cudoniella</taxon>
    </lineage>
</organism>
<evidence type="ECO:0000313" key="1">
    <source>
        <dbReference type="EMBL" id="KAF4617964.1"/>
    </source>
</evidence>
<gene>
    <name evidence="1" type="ORF">G7Y89_g15017</name>
</gene>
<dbReference type="EMBL" id="JAAMPI010002162">
    <property type="protein sequence ID" value="KAF4617964.1"/>
    <property type="molecule type" value="Genomic_DNA"/>
</dbReference>
<evidence type="ECO:0000313" key="2">
    <source>
        <dbReference type="Proteomes" id="UP000566819"/>
    </source>
</evidence>
<comment type="caution">
    <text evidence="1">The sequence shown here is derived from an EMBL/GenBank/DDBJ whole genome shotgun (WGS) entry which is preliminary data.</text>
</comment>
<protein>
    <submittedName>
        <fullName evidence="1">Uncharacterized protein</fullName>
    </submittedName>
</protein>
<reference evidence="1 2" key="1">
    <citation type="submission" date="2020-03" db="EMBL/GenBank/DDBJ databases">
        <title>Draft Genome Sequence of Cudoniella acicularis.</title>
        <authorList>
            <person name="Buettner E."/>
            <person name="Kellner H."/>
        </authorList>
    </citation>
    <scope>NUCLEOTIDE SEQUENCE [LARGE SCALE GENOMIC DNA]</scope>
    <source>
        <strain evidence="1 2">DSM 108380</strain>
    </source>
</reference>